<feature type="transmembrane region" description="Helical" evidence="4">
    <location>
        <begin position="6"/>
        <end position="25"/>
    </location>
</feature>
<dbReference type="SUPFAM" id="SSF111384">
    <property type="entry name" value="OmpH-like"/>
    <property type="match status" value="1"/>
</dbReference>
<keyword evidence="4" id="KW-0812">Transmembrane</keyword>
<name>W2CV96_9BACT</name>
<dbReference type="InterPro" id="IPR024930">
    <property type="entry name" value="Skp_dom_sf"/>
</dbReference>
<dbReference type="SMART" id="SM00935">
    <property type="entry name" value="OmpH"/>
    <property type="match status" value="1"/>
</dbReference>
<keyword evidence="2" id="KW-0732">Signal</keyword>
<evidence type="ECO:0000256" key="4">
    <source>
        <dbReference type="SAM" id="Phobius"/>
    </source>
</evidence>
<dbReference type="InterPro" id="IPR005632">
    <property type="entry name" value="Chaperone_Skp"/>
</dbReference>
<dbReference type="Gene3D" id="3.30.910.20">
    <property type="entry name" value="Skp domain"/>
    <property type="match status" value="1"/>
</dbReference>
<comment type="caution">
    <text evidence="5">The sequence shown here is derived from an EMBL/GenBank/DDBJ whole genome shotgun (WGS) entry which is preliminary data.</text>
</comment>
<evidence type="ECO:0000313" key="6">
    <source>
        <dbReference type="Proteomes" id="UP000018874"/>
    </source>
</evidence>
<sequence length="197" mass="23032">MNRNFLLAFNVVLLILVGILFYLHFSSAKKTDTAAVSVHDTAPAGSFRIAYFDMDSIERNYAYLKDVKNELKSKENELNGQLNTMKNRYMSKVTKFQQEAQTMTQEKQSAMQQDLMQEQKVIQNKEQAVNGELQDESFKKMQDVNRTIEDFLKEYNKNKEYAYILGYQTGTIYYKDTRYDITSAVLKGLNERYKSKK</sequence>
<keyword evidence="4" id="KW-0472">Membrane</keyword>
<dbReference type="Proteomes" id="UP000018874">
    <property type="component" value="Unassembled WGS sequence"/>
</dbReference>
<dbReference type="EMBL" id="AYYD01000734">
    <property type="protein sequence ID" value="ETK10446.1"/>
    <property type="molecule type" value="Genomic_DNA"/>
</dbReference>
<dbReference type="GO" id="GO:0050821">
    <property type="term" value="P:protein stabilization"/>
    <property type="evidence" value="ECO:0007669"/>
    <property type="project" value="TreeGrafter"/>
</dbReference>
<dbReference type="Pfam" id="PF03938">
    <property type="entry name" value="OmpH"/>
    <property type="match status" value="1"/>
</dbReference>
<dbReference type="PANTHER" id="PTHR35089">
    <property type="entry name" value="CHAPERONE PROTEIN SKP"/>
    <property type="match status" value="1"/>
</dbReference>
<evidence type="ECO:0000256" key="3">
    <source>
        <dbReference type="SAM" id="Coils"/>
    </source>
</evidence>
<dbReference type="PATRIC" id="fig|1411021.3.peg.444"/>
<feature type="coiled-coil region" evidence="3">
    <location>
        <begin position="54"/>
        <end position="113"/>
    </location>
</feature>
<dbReference type="PANTHER" id="PTHR35089:SF1">
    <property type="entry name" value="CHAPERONE PROTEIN SKP"/>
    <property type="match status" value="1"/>
</dbReference>
<proteinExistence type="inferred from homology"/>
<reference evidence="5 6" key="1">
    <citation type="submission" date="2013-11" db="EMBL/GenBank/DDBJ databases">
        <title>Single cell genomics of uncultured Tannerella BU063 (oral taxon 286).</title>
        <authorList>
            <person name="Beall C.J."/>
            <person name="Campbell A.G."/>
            <person name="Griffen A.L."/>
            <person name="Podar M."/>
            <person name="Leys E.J."/>
        </authorList>
    </citation>
    <scope>NUCLEOTIDE SEQUENCE [LARGE SCALE GENOMIC DNA]</scope>
    <source>
        <strain evidence="5">Cell 6/7/9</strain>
    </source>
</reference>
<organism evidence="5 6">
    <name type="scientific">Tannerella sp. oral taxon BU063 isolate Cell 6/7/9</name>
    <dbReference type="NCBI Taxonomy" id="1411021"/>
    <lineage>
        <taxon>Bacteria</taxon>
        <taxon>Pseudomonadati</taxon>
        <taxon>Bacteroidota</taxon>
        <taxon>Bacteroidia</taxon>
        <taxon>Bacteroidales</taxon>
        <taxon>Tannerellaceae</taxon>
        <taxon>Tannerella</taxon>
    </lineage>
</organism>
<keyword evidence="4" id="KW-1133">Transmembrane helix</keyword>
<evidence type="ECO:0000313" key="5">
    <source>
        <dbReference type="EMBL" id="ETK10446.1"/>
    </source>
</evidence>
<accession>W2CV96</accession>
<comment type="similarity">
    <text evidence="1">Belongs to the Skp family.</text>
</comment>
<dbReference type="GO" id="GO:0005829">
    <property type="term" value="C:cytosol"/>
    <property type="evidence" value="ECO:0007669"/>
    <property type="project" value="TreeGrafter"/>
</dbReference>
<evidence type="ECO:0000256" key="1">
    <source>
        <dbReference type="ARBA" id="ARBA00009091"/>
    </source>
</evidence>
<evidence type="ECO:0008006" key="7">
    <source>
        <dbReference type="Google" id="ProtNLM"/>
    </source>
</evidence>
<keyword evidence="6" id="KW-1185">Reference proteome</keyword>
<gene>
    <name evidence="5" type="ORF">T231_04835</name>
</gene>
<protein>
    <recommendedName>
        <fullName evidence="7">Molecular chaperone Skp</fullName>
    </recommendedName>
</protein>
<evidence type="ECO:0000256" key="2">
    <source>
        <dbReference type="ARBA" id="ARBA00022729"/>
    </source>
</evidence>
<dbReference type="GO" id="GO:0051082">
    <property type="term" value="F:unfolded protein binding"/>
    <property type="evidence" value="ECO:0007669"/>
    <property type="project" value="InterPro"/>
</dbReference>
<dbReference type="AlphaFoldDB" id="W2CV96"/>
<keyword evidence="3" id="KW-0175">Coiled coil</keyword>